<keyword evidence="2" id="KW-0269">Exonuclease</keyword>
<gene>
    <name evidence="2" type="ORF">BN000_00170</name>
</gene>
<keyword evidence="3" id="KW-1185">Reference proteome</keyword>
<dbReference type="InterPro" id="IPR036691">
    <property type="entry name" value="Endo/exonu/phosph_ase_sf"/>
</dbReference>
<keyword evidence="2" id="KW-0255">Endonuclease</keyword>
<keyword evidence="2" id="KW-0378">Hydrolase</keyword>
<organism evidence="2 3">
    <name type="scientific">Neobacillus massiliamazoniensis</name>
    <dbReference type="NCBI Taxonomy" id="1499688"/>
    <lineage>
        <taxon>Bacteria</taxon>
        <taxon>Bacillati</taxon>
        <taxon>Bacillota</taxon>
        <taxon>Bacilli</taxon>
        <taxon>Bacillales</taxon>
        <taxon>Bacillaceae</taxon>
        <taxon>Neobacillus</taxon>
    </lineage>
</organism>
<dbReference type="OrthoDB" id="262492at2"/>
<evidence type="ECO:0000259" key="1">
    <source>
        <dbReference type="Pfam" id="PF03372"/>
    </source>
</evidence>
<dbReference type="Pfam" id="PF03372">
    <property type="entry name" value="Exo_endo_phos"/>
    <property type="match status" value="1"/>
</dbReference>
<dbReference type="EMBL" id="CVRB01000001">
    <property type="protein sequence ID" value="CRK80289.1"/>
    <property type="molecule type" value="Genomic_DNA"/>
</dbReference>
<dbReference type="Proteomes" id="UP000199087">
    <property type="component" value="Unassembled WGS sequence"/>
</dbReference>
<accession>A0A0U1NQI3</accession>
<name>A0A0U1NQI3_9BACI</name>
<keyword evidence="2" id="KW-0540">Nuclease</keyword>
<proteinExistence type="predicted"/>
<sequence>MNCLFWNVNLDKLNSYIVDIVLENQIDILALAEYEDDMDDLKRMFISKKYDIYELENLGSRITVLTTFPPGSIERIVDKRHYLLFRIQHSNVGKIMFGFTHIFSKSMKDENDYTSKVGRMINMIEAKESENKSDYTLLAGDFNMNPFEKGMLQGGSFHAFPTVHEAKKNKRTVDEEVYKMFYNPMWKYFGGNNGVPGTYYTTPTHTYGLYWNIFDQVLYRPCLMDVVDNIEIKTKIKGKDLIEENKILVSDHLPLYFKLKETL</sequence>
<dbReference type="GO" id="GO:0004527">
    <property type="term" value="F:exonuclease activity"/>
    <property type="evidence" value="ECO:0007669"/>
    <property type="project" value="UniProtKB-KW"/>
</dbReference>
<dbReference type="GO" id="GO:0004519">
    <property type="term" value="F:endonuclease activity"/>
    <property type="evidence" value="ECO:0007669"/>
    <property type="project" value="UniProtKB-KW"/>
</dbReference>
<dbReference type="RefSeq" id="WP_090629595.1">
    <property type="nucleotide sequence ID" value="NZ_CVRB01000001.1"/>
</dbReference>
<dbReference type="InterPro" id="IPR005135">
    <property type="entry name" value="Endo/exonuclease/phosphatase"/>
</dbReference>
<protein>
    <submittedName>
        <fullName evidence="2">Endonuclease/Exonuclease/phosphatase family protein</fullName>
    </submittedName>
</protein>
<reference evidence="3" key="1">
    <citation type="submission" date="2015-05" db="EMBL/GenBank/DDBJ databases">
        <authorList>
            <person name="Urmite Genomes"/>
        </authorList>
    </citation>
    <scope>NUCLEOTIDE SEQUENCE [LARGE SCALE GENOMIC DNA]</scope>
    <source>
        <strain evidence="3">LF1</strain>
    </source>
</reference>
<dbReference type="Gene3D" id="3.60.10.10">
    <property type="entry name" value="Endonuclease/exonuclease/phosphatase"/>
    <property type="match status" value="1"/>
</dbReference>
<dbReference type="AlphaFoldDB" id="A0A0U1NQI3"/>
<evidence type="ECO:0000313" key="3">
    <source>
        <dbReference type="Proteomes" id="UP000199087"/>
    </source>
</evidence>
<feature type="domain" description="Endonuclease/exonuclease/phosphatase" evidence="1">
    <location>
        <begin position="5"/>
        <end position="221"/>
    </location>
</feature>
<evidence type="ECO:0000313" key="2">
    <source>
        <dbReference type="EMBL" id="CRK80289.1"/>
    </source>
</evidence>
<dbReference type="STRING" id="1499688.BN000_00170"/>
<dbReference type="SUPFAM" id="SSF56219">
    <property type="entry name" value="DNase I-like"/>
    <property type="match status" value="1"/>
</dbReference>